<evidence type="ECO:0000256" key="2">
    <source>
        <dbReference type="ARBA" id="ARBA00022692"/>
    </source>
</evidence>
<organism evidence="8 9">
    <name type="scientific">Microbacterium bovistercoris</name>
    <dbReference type="NCBI Taxonomy" id="2293570"/>
    <lineage>
        <taxon>Bacteria</taxon>
        <taxon>Bacillati</taxon>
        <taxon>Actinomycetota</taxon>
        <taxon>Actinomycetes</taxon>
        <taxon>Micrococcales</taxon>
        <taxon>Microbacteriaceae</taxon>
        <taxon>Microbacterium</taxon>
    </lineage>
</organism>
<gene>
    <name evidence="8" type="ORF">DY023_01870</name>
</gene>
<evidence type="ECO:0000259" key="7">
    <source>
        <dbReference type="Pfam" id="PF04932"/>
    </source>
</evidence>
<name>A0A371NXM0_9MICO</name>
<dbReference type="Proteomes" id="UP000262172">
    <property type="component" value="Unassembled WGS sequence"/>
</dbReference>
<keyword evidence="4 6" id="KW-0472">Membrane</keyword>
<keyword evidence="9" id="KW-1185">Reference proteome</keyword>
<feature type="transmembrane region" description="Helical" evidence="6">
    <location>
        <begin position="107"/>
        <end position="131"/>
    </location>
</feature>
<feature type="region of interest" description="Disordered" evidence="5">
    <location>
        <begin position="461"/>
        <end position="486"/>
    </location>
</feature>
<dbReference type="PANTHER" id="PTHR37422">
    <property type="entry name" value="TEICHURONIC ACID BIOSYNTHESIS PROTEIN TUAE"/>
    <property type="match status" value="1"/>
</dbReference>
<evidence type="ECO:0000313" key="9">
    <source>
        <dbReference type="Proteomes" id="UP000262172"/>
    </source>
</evidence>
<feature type="transmembrane region" description="Helical" evidence="6">
    <location>
        <begin position="239"/>
        <end position="257"/>
    </location>
</feature>
<dbReference type="EMBL" id="QUAB01000013">
    <property type="protein sequence ID" value="REJ08036.1"/>
    <property type="molecule type" value="Genomic_DNA"/>
</dbReference>
<dbReference type="InterPro" id="IPR007016">
    <property type="entry name" value="O-antigen_ligase-rel_domated"/>
</dbReference>
<dbReference type="GO" id="GO:0016020">
    <property type="term" value="C:membrane"/>
    <property type="evidence" value="ECO:0007669"/>
    <property type="project" value="UniProtKB-SubCell"/>
</dbReference>
<evidence type="ECO:0000256" key="6">
    <source>
        <dbReference type="SAM" id="Phobius"/>
    </source>
</evidence>
<comment type="subcellular location">
    <subcellularLocation>
        <location evidence="1">Membrane</location>
        <topology evidence="1">Multi-pass membrane protein</topology>
    </subcellularLocation>
</comment>
<proteinExistence type="predicted"/>
<feature type="transmembrane region" description="Helical" evidence="6">
    <location>
        <begin position="345"/>
        <end position="364"/>
    </location>
</feature>
<feature type="transmembrane region" description="Helical" evidence="6">
    <location>
        <begin position="306"/>
        <end position="324"/>
    </location>
</feature>
<feature type="transmembrane region" description="Helical" evidence="6">
    <location>
        <begin position="433"/>
        <end position="456"/>
    </location>
</feature>
<feature type="transmembrane region" description="Helical" evidence="6">
    <location>
        <begin position="69"/>
        <end position="87"/>
    </location>
</feature>
<evidence type="ECO:0000256" key="1">
    <source>
        <dbReference type="ARBA" id="ARBA00004141"/>
    </source>
</evidence>
<feature type="transmembrane region" description="Helical" evidence="6">
    <location>
        <begin position="44"/>
        <end position="62"/>
    </location>
</feature>
<evidence type="ECO:0000256" key="5">
    <source>
        <dbReference type="SAM" id="MobiDB-lite"/>
    </source>
</evidence>
<evidence type="ECO:0000256" key="4">
    <source>
        <dbReference type="ARBA" id="ARBA00023136"/>
    </source>
</evidence>
<feature type="transmembrane region" description="Helical" evidence="6">
    <location>
        <begin position="143"/>
        <end position="164"/>
    </location>
</feature>
<dbReference type="PANTHER" id="PTHR37422:SF23">
    <property type="entry name" value="TEICHURONIC ACID BIOSYNTHESIS PROTEIN TUAE"/>
    <property type="match status" value="1"/>
</dbReference>
<sequence length="486" mass="52771">MSISPRAFPGRTPGAILDDEGKGAAMTLRRAAVQAFFADLWANVWRWVLFAVAAVLAVYFALDRDVASGAVDAIALGVLVIGVALTPRHPMALPMLAVPAVFVTARVGFGGGDLTVSDLALALAFMTVVLLSRHDFSPTMRALLWLNAVYQFTTLLTVIVNPFPQNTVEWFHAWLLISGALLVGWGVGRAGLMRTAFLLMFVMGAVIALGTIATAVVVFVTDGFQSIYPLWPWPMHKNFAGSAMALVALIAFIKPAAADLPRKATVPVFWLMLVGIALTQSRQAAIGLLLSMLIFTLRSGASRHKVLVAVLAIPGAVLIVQSVIDQIQSQNRFNSTYQRLEWFREVYALWKHSPIFGHGLRYWYVHPTANFQPPQAELEVVASAGLVGLAGFIVMWIGFLVVLWKFWSKHTALGALAFTAVFSRIVQGQFDLFWVSAQVSIPFVIAGVCLGAQVLASHRENSDDSPKIENLGEQGAGWRSATMSGR</sequence>
<dbReference type="Pfam" id="PF04932">
    <property type="entry name" value="Wzy_C"/>
    <property type="match status" value="1"/>
</dbReference>
<dbReference type="GO" id="GO:0016874">
    <property type="term" value="F:ligase activity"/>
    <property type="evidence" value="ECO:0007669"/>
    <property type="project" value="UniProtKB-KW"/>
</dbReference>
<keyword evidence="2 6" id="KW-0812">Transmembrane</keyword>
<feature type="transmembrane region" description="Helical" evidence="6">
    <location>
        <begin position="269"/>
        <end position="294"/>
    </location>
</feature>
<feature type="domain" description="O-antigen ligase-related" evidence="7">
    <location>
        <begin position="268"/>
        <end position="392"/>
    </location>
</feature>
<keyword evidence="3 6" id="KW-1133">Transmembrane helix</keyword>
<reference evidence="8 9" key="1">
    <citation type="submission" date="2018-08" db="EMBL/GenBank/DDBJ databases">
        <title>Isolation, diversity and antifungal activity of Actinobacteria from cow dung.</title>
        <authorList>
            <person name="Ling L."/>
        </authorList>
    </citation>
    <scope>NUCLEOTIDE SEQUENCE [LARGE SCALE GENOMIC DNA]</scope>
    <source>
        <strain evidence="8 9">NEAU-LLE</strain>
    </source>
</reference>
<evidence type="ECO:0000256" key="3">
    <source>
        <dbReference type="ARBA" id="ARBA00022989"/>
    </source>
</evidence>
<evidence type="ECO:0000313" key="8">
    <source>
        <dbReference type="EMBL" id="REJ08036.1"/>
    </source>
</evidence>
<accession>A0A371NXM0</accession>
<feature type="transmembrane region" description="Helical" evidence="6">
    <location>
        <begin position="170"/>
        <end position="188"/>
    </location>
</feature>
<dbReference type="OrthoDB" id="3837781at2"/>
<dbReference type="InterPro" id="IPR051533">
    <property type="entry name" value="WaaL-like"/>
</dbReference>
<keyword evidence="8" id="KW-0436">Ligase</keyword>
<feature type="transmembrane region" description="Helical" evidence="6">
    <location>
        <begin position="384"/>
        <end position="404"/>
    </location>
</feature>
<dbReference type="AlphaFoldDB" id="A0A371NXM0"/>
<protein>
    <submittedName>
        <fullName evidence="8">O-antigen ligase domain-containing protein</fullName>
    </submittedName>
</protein>
<comment type="caution">
    <text evidence="8">The sequence shown here is derived from an EMBL/GenBank/DDBJ whole genome shotgun (WGS) entry which is preliminary data.</text>
</comment>
<feature type="transmembrane region" description="Helical" evidence="6">
    <location>
        <begin position="195"/>
        <end position="219"/>
    </location>
</feature>